<proteinExistence type="predicted"/>
<dbReference type="RefSeq" id="WP_200590990.1">
    <property type="nucleotide sequence ID" value="NZ_JAEPBG010000002.1"/>
</dbReference>
<feature type="compositionally biased region" description="Basic and acidic residues" evidence="1">
    <location>
        <begin position="20"/>
        <end position="56"/>
    </location>
</feature>
<dbReference type="EMBL" id="JAEPBG010000002">
    <property type="protein sequence ID" value="MBK4734224.1"/>
    <property type="molecule type" value="Genomic_DNA"/>
</dbReference>
<dbReference type="Proteomes" id="UP000622890">
    <property type="component" value="Unassembled WGS sequence"/>
</dbReference>
<reference evidence="2" key="1">
    <citation type="submission" date="2021-01" db="EMBL/GenBank/DDBJ databases">
        <title>Genome sequence of strain Noviherbaspirillum sp. DKR-6.</title>
        <authorList>
            <person name="Chaudhary D.K."/>
        </authorList>
    </citation>
    <scope>NUCLEOTIDE SEQUENCE</scope>
    <source>
        <strain evidence="2">DKR-6</strain>
    </source>
</reference>
<organism evidence="2 3">
    <name type="scientific">Noviherbaspirillum pedocola</name>
    <dbReference type="NCBI Taxonomy" id="2801341"/>
    <lineage>
        <taxon>Bacteria</taxon>
        <taxon>Pseudomonadati</taxon>
        <taxon>Pseudomonadota</taxon>
        <taxon>Betaproteobacteria</taxon>
        <taxon>Burkholderiales</taxon>
        <taxon>Oxalobacteraceae</taxon>
        <taxon>Noviherbaspirillum</taxon>
    </lineage>
</organism>
<protein>
    <submittedName>
        <fullName evidence="2">Uncharacterized protein</fullName>
    </submittedName>
</protein>
<dbReference type="AlphaFoldDB" id="A0A934SRM2"/>
<feature type="compositionally biased region" description="Basic and acidic residues" evidence="1">
    <location>
        <begin position="1"/>
        <end position="10"/>
    </location>
</feature>
<name>A0A934SRM2_9BURK</name>
<evidence type="ECO:0000313" key="3">
    <source>
        <dbReference type="Proteomes" id="UP000622890"/>
    </source>
</evidence>
<feature type="region of interest" description="Disordered" evidence="1">
    <location>
        <begin position="1"/>
        <end position="56"/>
    </location>
</feature>
<sequence>MQQKETHLPTEADIGSGEKGPAEQETQKMIEQIGDKVSETHQQKDGQRERSDNPRA</sequence>
<keyword evidence="3" id="KW-1185">Reference proteome</keyword>
<evidence type="ECO:0000313" key="2">
    <source>
        <dbReference type="EMBL" id="MBK4734224.1"/>
    </source>
</evidence>
<evidence type="ECO:0000256" key="1">
    <source>
        <dbReference type="SAM" id="MobiDB-lite"/>
    </source>
</evidence>
<gene>
    <name evidence="2" type="ORF">JJB74_06350</name>
</gene>
<accession>A0A934SRM2</accession>
<comment type="caution">
    <text evidence="2">The sequence shown here is derived from an EMBL/GenBank/DDBJ whole genome shotgun (WGS) entry which is preliminary data.</text>
</comment>